<keyword evidence="3" id="KW-1185">Reference proteome</keyword>
<name>R7T9T9_CAPTE</name>
<reference evidence="3" key="1">
    <citation type="submission" date="2012-12" db="EMBL/GenBank/DDBJ databases">
        <authorList>
            <person name="Hellsten U."/>
            <person name="Grimwood J."/>
            <person name="Chapman J.A."/>
            <person name="Shapiro H."/>
            <person name="Aerts A."/>
            <person name="Otillar R.P."/>
            <person name="Terry A.Y."/>
            <person name="Boore J.L."/>
            <person name="Simakov O."/>
            <person name="Marletaz F."/>
            <person name="Cho S.-J."/>
            <person name="Edsinger-Gonzales E."/>
            <person name="Havlak P."/>
            <person name="Kuo D.-H."/>
            <person name="Larsson T."/>
            <person name="Lv J."/>
            <person name="Arendt D."/>
            <person name="Savage R."/>
            <person name="Osoegawa K."/>
            <person name="de Jong P."/>
            <person name="Lindberg D.R."/>
            <person name="Seaver E.C."/>
            <person name="Weisblat D.A."/>
            <person name="Putnam N.H."/>
            <person name="Grigoriev I.V."/>
            <person name="Rokhsar D.S."/>
        </authorList>
    </citation>
    <scope>NUCLEOTIDE SEQUENCE</scope>
    <source>
        <strain evidence="3">I ESC-2004</strain>
    </source>
</reference>
<dbReference type="EMBL" id="KB310879">
    <property type="protein sequence ID" value="ELT90518.1"/>
    <property type="molecule type" value="Genomic_DNA"/>
</dbReference>
<dbReference type="EMBL" id="AMQN01014298">
    <property type="status" value="NOT_ANNOTATED_CDS"/>
    <property type="molecule type" value="Genomic_DNA"/>
</dbReference>
<proteinExistence type="predicted"/>
<accession>R7T9T9</accession>
<protein>
    <submittedName>
        <fullName evidence="1 2">Uncharacterized protein</fullName>
    </submittedName>
</protein>
<dbReference type="EnsemblMetazoa" id="CapteT189216">
    <property type="protein sequence ID" value="CapteP189216"/>
    <property type="gene ID" value="CapteG189216"/>
</dbReference>
<dbReference type="HOGENOM" id="CLU_1798295_0_0_1"/>
<sequence length="144" mass="16103">MSKQMTEITSLHSEVTSLQEVVAGLKAGEICNDVIISGLAESVNGKKDAEEVNKICEQATVNTKPIGLQRLGKRGDRPKLLTLTFPSTFDARVFRSKVAETVKYDASPLSNLKCRPGRTKDEREEYRKDSEQAEQCNHRSWCQC</sequence>
<gene>
    <name evidence="1" type="ORF">CAPTEDRAFT_189216</name>
</gene>
<evidence type="ECO:0000313" key="1">
    <source>
        <dbReference type="EMBL" id="ELT90518.1"/>
    </source>
</evidence>
<organism evidence="1">
    <name type="scientific">Capitella teleta</name>
    <name type="common">Polychaete worm</name>
    <dbReference type="NCBI Taxonomy" id="283909"/>
    <lineage>
        <taxon>Eukaryota</taxon>
        <taxon>Metazoa</taxon>
        <taxon>Spiralia</taxon>
        <taxon>Lophotrochozoa</taxon>
        <taxon>Annelida</taxon>
        <taxon>Polychaeta</taxon>
        <taxon>Sedentaria</taxon>
        <taxon>Scolecida</taxon>
        <taxon>Capitellidae</taxon>
        <taxon>Capitella</taxon>
    </lineage>
</organism>
<reference evidence="1 3" key="2">
    <citation type="journal article" date="2013" name="Nature">
        <title>Insights into bilaterian evolution from three spiralian genomes.</title>
        <authorList>
            <person name="Simakov O."/>
            <person name="Marletaz F."/>
            <person name="Cho S.J."/>
            <person name="Edsinger-Gonzales E."/>
            <person name="Havlak P."/>
            <person name="Hellsten U."/>
            <person name="Kuo D.H."/>
            <person name="Larsson T."/>
            <person name="Lv J."/>
            <person name="Arendt D."/>
            <person name="Savage R."/>
            <person name="Osoegawa K."/>
            <person name="de Jong P."/>
            <person name="Grimwood J."/>
            <person name="Chapman J.A."/>
            <person name="Shapiro H."/>
            <person name="Aerts A."/>
            <person name="Otillar R.P."/>
            <person name="Terry A.Y."/>
            <person name="Boore J.L."/>
            <person name="Grigoriev I.V."/>
            <person name="Lindberg D.R."/>
            <person name="Seaver E.C."/>
            <person name="Weisblat D.A."/>
            <person name="Putnam N.H."/>
            <person name="Rokhsar D.S."/>
        </authorList>
    </citation>
    <scope>NUCLEOTIDE SEQUENCE</scope>
    <source>
        <strain evidence="1 3">I ESC-2004</strain>
    </source>
</reference>
<evidence type="ECO:0000313" key="3">
    <source>
        <dbReference type="Proteomes" id="UP000014760"/>
    </source>
</evidence>
<evidence type="ECO:0000313" key="2">
    <source>
        <dbReference type="EnsemblMetazoa" id="CapteP189216"/>
    </source>
</evidence>
<dbReference type="AlphaFoldDB" id="R7T9T9"/>
<dbReference type="Proteomes" id="UP000014760">
    <property type="component" value="Unassembled WGS sequence"/>
</dbReference>
<reference evidence="2" key="3">
    <citation type="submission" date="2015-06" db="UniProtKB">
        <authorList>
            <consortium name="EnsemblMetazoa"/>
        </authorList>
    </citation>
    <scope>IDENTIFICATION</scope>
</reference>